<evidence type="ECO:0000313" key="9">
    <source>
        <dbReference type="EMBL" id="ARJ41503.1"/>
    </source>
</evidence>
<dbReference type="Pfam" id="PF00194">
    <property type="entry name" value="Carb_anhydrase"/>
    <property type="match status" value="1"/>
</dbReference>
<feature type="chain" id="PRO_5012506742" description="carbonic anhydrase" evidence="7">
    <location>
        <begin position="22"/>
        <end position="116"/>
    </location>
</feature>
<keyword evidence="10" id="KW-1185">Reference proteome</keyword>
<protein>
    <recommendedName>
        <fullName evidence="2">carbonic anhydrase</fullName>
        <ecNumber evidence="2">4.2.1.1</ecNumber>
    </recommendedName>
</protein>
<dbReference type="Proteomes" id="UP000192900">
    <property type="component" value="Chromosome"/>
</dbReference>
<keyword evidence="3" id="KW-0479">Metal-binding</keyword>
<evidence type="ECO:0000256" key="3">
    <source>
        <dbReference type="ARBA" id="ARBA00022723"/>
    </source>
</evidence>
<dbReference type="KEGG" id="palh:B1H58_05395"/>
<dbReference type="PANTHER" id="PTHR18952">
    <property type="entry name" value="CARBONIC ANHYDRASE"/>
    <property type="match status" value="1"/>
</dbReference>
<dbReference type="GO" id="GO:0008270">
    <property type="term" value="F:zinc ion binding"/>
    <property type="evidence" value="ECO:0007669"/>
    <property type="project" value="InterPro"/>
</dbReference>
<accession>A0A1W6B379</accession>
<dbReference type="GO" id="GO:0004089">
    <property type="term" value="F:carbonate dehydratase activity"/>
    <property type="evidence" value="ECO:0007669"/>
    <property type="project" value="UniProtKB-EC"/>
</dbReference>
<evidence type="ECO:0000256" key="5">
    <source>
        <dbReference type="ARBA" id="ARBA00023239"/>
    </source>
</evidence>
<comment type="similarity">
    <text evidence="1">Belongs to the alpha-carbonic anhydrase family.</text>
</comment>
<evidence type="ECO:0000256" key="4">
    <source>
        <dbReference type="ARBA" id="ARBA00022833"/>
    </source>
</evidence>
<feature type="domain" description="Alpha-carbonic anhydrase" evidence="8">
    <location>
        <begin position="1"/>
        <end position="116"/>
    </location>
</feature>
<evidence type="ECO:0000256" key="1">
    <source>
        <dbReference type="ARBA" id="ARBA00010718"/>
    </source>
</evidence>
<dbReference type="STRING" id="1891675.B1H58_05395"/>
<dbReference type="PROSITE" id="PS51144">
    <property type="entry name" value="ALPHA_CA_2"/>
    <property type="match status" value="1"/>
</dbReference>
<keyword evidence="7" id="KW-0732">Signal</keyword>
<organism evidence="9 10">
    <name type="scientific">Pantoea alhagi</name>
    <dbReference type="NCBI Taxonomy" id="1891675"/>
    <lineage>
        <taxon>Bacteria</taxon>
        <taxon>Pseudomonadati</taxon>
        <taxon>Pseudomonadota</taxon>
        <taxon>Gammaproteobacteria</taxon>
        <taxon>Enterobacterales</taxon>
        <taxon>Erwiniaceae</taxon>
        <taxon>Pantoea</taxon>
    </lineage>
</organism>
<dbReference type="InterPro" id="IPR001148">
    <property type="entry name" value="CA_dom"/>
</dbReference>
<dbReference type="EMBL" id="CP019706">
    <property type="protein sequence ID" value="ARJ41503.1"/>
    <property type="molecule type" value="Genomic_DNA"/>
</dbReference>
<evidence type="ECO:0000259" key="8">
    <source>
        <dbReference type="PROSITE" id="PS51144"/>
    </source>
</evidence>
<sequence length="116" mass="13018">MQKTIAVLLSLPLAWAASVLAENQWSYKGSASPGHWSELNEQWFFCNKGRYQSPIDISDPVAGNLPKNLSLALLFPQDKHYYRFSGSLTTPPCTEGVIWPANRGIRWCLNAIQIKP</sequence>
<dbReference type="InterPro" id="IPR023561">
    <property type="entry name" value="Carbonic_anhydrase_a-class"/>
</dbReference>
<evidence type="ECO:0000256" key="7">
    <source>
        <dbReference type="SAM" id="SignalP"/>
    </source>
</evidence>
<gene>
    <name evidence="9" type="ORF">B1H58_05395</name>
</gene>
<keyword evidence="4" id="KW-0862">Zinc</keyword>
<proteinExistence type="inferred from homology"/>
<evidence type="ECO:0000256" key="2">
    <source>
        <dbReference type="ARBA" id="ARBA00012925"/>
    </source>
</evidence>
<dbReference type="AlphaFoldDB" id="A0A1W6B379"/>
<name>A0A1W6B379_9GAMM</name>
<evidence type="ECO:0000256" key="6">
    <source>
        <dbReference type="ARBA" id="ARBA00048348"/>
    </source>
</evidence>
<dbReference type="PANTHER" id="PTHR18952:SF265">
    <property type="entry name" value="CARBONIC ANHYDRASE"/>
    <property type="match status" value="1"/>
</dbReference>
<keyword evidence="5" id="KW-0456">Lyase</keyword>
<feature type="signal peptide" evidence="7">
    <location>
        <begin position="1"/>
        <end position="21"/>
    </location>
</feature>
<comment type="catalytic activity">
    <reaction evidence="6">
        <text>hydrogencarbonate + H(+) = CO2 + H2O</text>
        <dbReference type="Rhea" id="RHEA:10748"/>
        <dbReference type="ChEBI" id="CHEBI:15377"/>
        <dbReference type="ChEBI" id="CHEBI:15378"/>
        <dbReference type="ChEBI" id="CHEBI:16526"/>
        <dbReference type="ChEBI" id="CHEBI:17544"/>
        <dbReference type="EC" id="4.2.1.1"/>
    </reaction>
</comment>
<dbReference type="SUPFAM" id="SSF51069">
    <property type="entry name" value="Carbonic anhydrase"/>
    <property type="match status" value="2"/>
</dbReference>
<dbReference type="InterPro" id="IPR036398">
    <property type="entry name" value="CA_dom_sf"/>
</dbReference>
<evidence type="ECO:0000313" key="10">
    <source>
        <dbReference type="Proteomes" id="UP000192900"/>
    </source>
</evidence>
<dbReference type="Gene3D" id="3.10.200.10">
    <property type="entry name" value="Alpha carbonic anhydrase"/>
    <property type="match status" value="2"/>
</dbReference>
<reference evidence="9 10" key="1">
    <citation type="submission" date="2017-02" db="EMBL/GenBank/DDBJ databases">
        <title>Complete genome sequence of the drought resistance-promoting endophyte Pantoea alhagi LTYR-11Z.</title>
        <authorList>
            <person name="Zhang L."/>
        </authorList>
    </citation>
    <scope>NUCLEOTIDE SEQUENCE [LARGE SCALE GENOMIC DNA]</scope>
    <source>
        <strain evidence="9 10">LTYR-11Z</strain>
    </source>
</reference>
<dbReference type="GO" id="GO:0005886">
    <property type="term" value="C:plasma membrane"/>
    <property type="evidence" value="ECO:0007669"/>
    <property type="project" value="TreeGrafter"/>
</dbReference>
<dbReference type="EC" id="4.2.1.1" evidence="2"/>